<evidence type="ECO:0000313" key="2">
    <source>
        <dbReference type="EMBL" id="KUK95703.1"/>
    </source>
</evidence>
<dbReference type="CDD" id="cd14256">
    <property type="entry name" value="Dockerin_I"/>
    <property type="match status" value="1"/>
</dbReference>
<dbReference type="PANTHER" id="PTHR30535">
    <property type="entry name" value="VITAMIN B12-BINDING PROTEIN"/>
    <property type="match status" value="1"/>
</dbReference>
<gene>
    <name evidence="2" type="ORF">XE07_1643</name>
</gene>
<name>A0A101IIE1_9EURY</name>
<dbReference type="PATRIC" id="fig|301375.6.peg.835"/>
<dbReference type="InterPro" id="IPR050902">
    <property type="entry name" value="ABC_Transporter_SBP"/>
</dbReference>
<dbReference type="Gene3D" id="3.40.50.1980">
    <property type="entry name" value="Nitrogenase molybdenum iron protein domain"/>
    <property type="match status" value="3"/>
</dbReference>
<dbReference type="InterPro" id="IPR002491">
    <property type="entry name" value="ABC_transptr_periplasmic_BD"/>
</dbReference>
<evidence type="ECO:0000313" key="3">
    <source>
        <dbReference type="Proteomes" id="UP000053961"/>
    </source>
</evidence>
<proteinExistence type="predicted"/>
<dbReference type="EMBL" id="LGHB01000028">
    <property type="protein sequence ID" value="KUK95703.1"/>
    <property type="molecule type" value="Genomic_DNA"/>
</dbReference>
<protein>
    <submittedName>
        <fullName evidence="2">Putative ABC transporter, solute binding protein</fullName>
    </submittedName>
</protein>
<dbReference type="Pfam" id="PF01497">
    <property type="entry name" value="Peripla_BP_2"/>
    <property type="match status" value="1"/>
</dbReference>
<dbReference type="Proteomes" id="UP000053961">
    <property type="component" value="Unassembled WGS sequence"/>
</dbReference>
<organism evidence="2 3">
    <name type="scientific">Methanothrix harundinacea</name>
    <dbReference type="NCBI Taxonomy" id="301375"/>
    <lineage>
        <taxon>Archaea</taxon>
        <taxon>Methanobacteriati</taxon>
        <taxon>Methanobacteriota</taxon>
        <taxon>Stenosarchaea group</taxon>
        <taxon>Methanomicrobia</taxon>
        <taxon>Methanotrichales</taxon>
        <taxon>Methanotrichaceae</taxon>
        <taxon>Methanothrix</taxon>
    </lineage>
</organism>
<dbReference type="AlphaFoldDB" id="A0A101IIE1"/>
<feature type="domain" description="Fe/B12 periplasmic-binding" evidence="1">
    <location>
        <begin position="70"/>
        <end position="335"/>
    </location>
</feature>
<comment type="caution">
    <text evidence="2">The sequence shown here is derived from an EMBL/GenBank/DDBJ whole genome shotgun (WGS) entry which is preliminary data.</text>
</comment>
<dbReference type="SUPFAM" id="SSF63446">
    <property type="entry name" value="Type I dockerin domain"/>
    <property type="match status" value="1"/>
</dbReference>
<dbReference type="Gene3D" id="1.10.1330.10">
    <property type="entry name" value="Dockerin domain"/>
    <property type="match status" value="1"/>
</dbReference>
<reference evidence="3" key="1">
    <citation type="journal article" date="2015" name="MBio">
        <title>Genome-Resolved Metagenomic Analysis Reveals Roles for Candidate Phyla and Other Microbial Community Members in Biogeochemical Transformations in Oil Reservoirs.</title>
        <authorList>
            <person name="Hu P."/>
            <person name="Tom L."/>
            <person name="Singh A."/>
            <person name="Thomas B.C."/>
            <person name="Baker B.J."/>
            <person name="Piceno Y.M."/>
            <person name="Andersen G.L."/>
            <person name="Banfield J.F."/>
        </authorList>
    </citation>
    <scope>NUCLEOTIDE SEQUENCE [LARGE SCALE GENOMIC DNA]</scope>
</reference>
<sequence>MNQLAFGFVVLTFILQAVMPAIAADYTLGIFGNANMDDTIDENDVAYVEGIIAGTNEETLLADANYDGVIDEDDITLITQVMRSLDMDKEFIVAISSSATSKEDFFPEFQTALNVGTGWEPDVEKVIEADPDIVFLYATQFVASCDEVQNQLENAGLTVVRFDCFRPETYLDEVSKLGFILDKEDDADDFAEFYNKCLNDIKDKVEDIPEDEKPRVYFEGFGDPYNVGGVGTVTHQIVVEAGGYDIFGDVTGYKVVDKEEVMVRDPEIIVVQGYYVIIKELTGNKHFLAIGYLAKWFYPELFEDLNPQAIHQEYLTRFQGLDCDLDEHGVFAYPA</sequence>
<dbReference type="PANTHER" id="PTHR30535:SF34">
    <property type="entry name" value="MOLYBDATE-BINDING PROTEIN MOLA"/>
    <property type="match status" value="1"/>
</dbReference>
<dbReference type="GO" id="GO:0000272">
    <property type="term" value="P:polysaccharide catabolic process"/>
    <property type="evidence" value="ECO:0007669"/>
    <property type="project" value="InterPro"/>
</dbReference>
<evidence type="ECO:0000259" key="1">
    <source>
        <dbReference type="PROSITE" id="PS50983"/>
    </source>
</evidence>
<accession>A0A101IIE1</accession>
<dbReference type="InterPro" id="IPR036439">
    <property type="entry name" value="Dockerin_dom_sf"/>
</dbReference>
<dbReference type="SUPFAM" id="SSF53807">
    <property type="entry name" value="Helical backbone' metal receptor"/>
    <property type="match status" value="1"/>
</dbReference>
<dbReference type="PROSITE" id="PS50983">
    <property type="entry name" value="FE_B12_PBP"/>
    <property type="match status" value="1"/>
</dbReference>